<accession>A0A177CNY1</accession>
<gene>
    <name evidence="1" type="ORF">CC84DRAFT_1171849</name>
</gene>
<dbReference type="OrthoDB" id="3557394at2759"/>
<organism evidence="1 2">
    <name type="scientific">Paraphaeosphaeria sporulosa</name>
    <dbReference type="NCBI Taxonomy" id="1460663"/>
    <lineage>
        <taxon>Eukaryota</taxon>
        <taxon>Fungi</taxon>
        <taxon>Dikarya</taxon>
        <taxon>Ascomycota</taxon>
        <taxon>Pezizomycotina</taxon>
        <taxon>Dothideomycetes</taxon>
        <taxon>Pleosporomycetidae</taxon>
        <taxon>Pleosporales</taxon>
        <taxon>Massarineae</taxon>
        <taxon>Didymosphaeriaceae</taxon>
        <taxon>Paraphaeosphaeria</taxon>
    </lineage>
</organism>
<dbReference type="RefSeq" id="XP_018039610.1">
    <property type="nucleotide sequence ID" value="XM_018179935.1"/>
</dbReference>
<protein>
    <submittedName>
        <fullName evidence="1">Uncharacterized protein</fullName>
    </submittedName>
</protein>
<dbReference type="AlphaFoldDB" id="A0A177CNY1"/>
<evidence type="ECO:0000313" key="2">
    <source>
        <dbReference type="Proteomes" id="UP000077069"/>
    </source>
</evidence>
<keyword evidence="2" id="KW-1185">Reference proteome</keyword>
<sequence length="188" mass="21307">MLFQYSIFDYNIPIPQVFSTLMQDLIRNQKGLRPLTVSPRQQPSEYGYYQIYGYDVYKTDEGLVLIDLKAVEAEIGKKCLSSTGVHGHVLVQAQKGFLTGDVANIGQVPSTEALLHNCHDLVDFTSKDLYRVSTYIRGEAFVGFVLGDVVRDGNQQRKLKATNSDVQDVWKIMRGDAIDFEFKTRQTM</sequence>
<reference evidence="1 2" key="1">
    <citation type="submission" date="2016-05" db="EMBL/GenBank/DDBJ databases">
        <title>Comparative analysis of secretome profiles of manganese(II)-oxidizing ascomycete fungi.</title>
        <authorList>
            <consortium name="DOE Joint Genome Institute"/>
            <person name="Zeiner C.A."/>
            <person name="Purvine S.O."/>
            <person name="Zink E.M."/>
            <person name="Wu S."/>
            <person name="Pasa-Tolic L."/>
            <person name="Chaput D.L."/>
            <person name="Haridas S."/>
            <person name="Grigoriev I.V."/>
            <person name="Santelli C.M."/>
            <person name="Hansel C.M."/>
        </authorList>
    </citation>
    <scope>NUCLEOTIDE SEQUENCE [LARGE SCALE GENOMIC DNA]</scope>
    <source>
        <strain evidence="1 2">AP3s5-JAC2a</strain>
    </source>
</reference>
<dbReference type="EMBL" id="KV441549">
    <property type="protein sequence ID" value="OAG09245.1"/>
    <property type="molecule type" value="Genomic_DNA"/>
</dbReference>
<dbReference type="STRING" id="1460663.A0A177CNY1"/>
<proteinExistence type="predicted"/>
<dbReference type="GeneID" id="28763421"/>
<dbReference type="InParanoid" id="A0A177CNY1"/>
<dbReference type="Proteomes" id="UP000077069">
    <property type="component" value="Unassembled WGS sequence"/>
</dbReference>
<evidence type="ECO:0000313" key="1">
    <source>
        <dbReference type="EMBL" id="OAG09245.1"/>
    </source>
</evidence>
<name>A0A177CNY1_9PLEO</name>